<evidence type="ECO:0000259" key="9">
    <source>
        <dbReference type="Pfam" id="PF07715"/>
    </source>
</evidence>
<dbReference type="EMBL" id="CP054803">
    <property type="protein sequence ID" value="QKU22222.1"/>
    <property type="molecule type" value="Genomic_DNA"/>
</dbReference>
<gene>
    <name evidence="10" type="ORF">FOB19_12930</name>
</gene>
<feature type="domain" description="TonB-dependent receptor plug" evidence="9">
    <location>
        <begin position="54"/>
        <end position="172"/>
    </location>
</feature>
<keyword evidence="10" id="KW-0675">Receptor</keyword>
<dbReference type="PROSITE" id="PS52016">
    <property type="entry name" value="TONB_DEPENDENT_REC_3"/>
    <property type="match status" value="1"/>
</dbReference>
<dbReference type="RefSeq" id="WP_174894581.1">
    <property type="nucleotide sequence ID" value="NZ_CP054803.1"/>
</dbReference>
<evidence type="ECO:0000256" key="3">
    <source>
        <dbReference type="ARBA" id="ARBA00022452"/>
    </source>
</evidence>
<evidence type="ECO:0000256" key="2">
    <source>
        <dbReference type="ARBA" id="ARBA00022448"/>
    </source>
</evidence>
<dbReference type="Gene3D" id="2.170.130.10">
    <property type="entry name" value="TonB-dependent receptor, plug domain"/>
    <property type="match status" value="1"/>
</dbReference>
<keyword evidence="3 7" id="KW-1134">Transmembrane beta strand</keyword>
<evidence type="ECO:0000256" key="7">
    <source>
        <dbReference type="PROSITE-ProRule" id="PRU01360"/>
    </source>
</evidence>
<feature type="signal peptide" evidence="8">
    <location>
        <begin position="1"/>
        <end position="22"/>
    </location>
</feature>
<dbReference type="InterPro" id="IPR012910">
    <property type="entry name" value="Plug_dom"/>
</dbReference>
<evidence type="ECO:0000256" key="1">
    <source>
        <dbReference type="ARBA" id="ARBA00004571"/>
    </source>
</evidence>
<evidence type="ECO:0000256" key="8">
    <source>
        <dbReference type="SAM" id="SignalP"/>
    </source>
</evidence>
<keyword evidence="5 7" id="KW-0472">Membrane</keyword>
<dbReference type="InterPro" id="IPR039426">
    <property type="entry name" value="TonB-dep_rcpt-like"/>
</dbReference>
<keyword evidence="6 7" id="KW-0998">Cell outer membrane</keyword>
<evidence type="ECO:0000256" key="5">
    <source>
        <dbReference type="ARBA" id="ARBA00023136"/>
    </source>
</evidence>
<evidence type="ECO:0000313" key="11">
    <source>
        <dbReference type="Proteomes" id="UP000509126"/>
    </source>
</evidence>
<keyword evidence="4 7" id="KW-0812">Transmembrane</keyword>
<keyword evidence="2 7" id="KW-0813">Transport</keyword>
<protein>
    <submittedName>
        <fullName evidence="10">TonB-dependent receptor</fullName>
    </submittedName>
</protein>
<dbReference type="GO" id="GO:0009279">
    <property type="term" value="C:cell outer membrane"/>
    <property type="evidence" value="ECO:0007669"/>
    <property type="project" value="UniProtKB-SubCell"/>
</dbReference>
<evidence type="ECO:0000313" key="10">
    <source>
        <dbReference type="EMBL" id="QKU22222.1"/>
    </source>
</evidence>
<sequence length="841" mass="95118">MRFAYSPLSIAVLTALSTSSFAKESNYQEPVLNETTIKFNTIIIEAQQANEVGKTVYSKEDLERTPNSSKNITDFLKLNPNVQFSQSQLAAGSQGEIKPAEISINGAQTFQNNFIVNGVSNNLLINPANSNTNTFQDIGTGAQAMAVNTNLLCELEVLDSNVSAAYGQFTGGVVNAKTCAPQTEIGKIHGSITYDYTESDWARYNSISPLEESKFEEPTDDYQKEYTKQGLSTNIYGKLSNDWGFNAYASQRESVIPVKSGFETPKTIDQERHISNLGATLFYTPNASTKAKFGFDYGLLDSLSYVDSNRDSGSTTETETLTLFSELEHRFNLGTLVHKLNFQNSATQRIADNNYSMHWYYTKGSKDWNNTDVVREGAIMGEIEQRQDVLSYDLQANIDPFKLGQSQHNMTIGTGYSHANVAWKRVEDVLLATKINLKELGKDTTCLQSDPYCDKKLTINGWNGQYIAGGTLYKAGDIKAQQDRLNIFIEDNIQWNDQFSTRLGVRADYDSLSSNINISPRSRLSYKPFSNDQLHLSAGWNRYYGQQTLGTELNEIQNDLLYKLSRENPHATWVETQTALSSGARSSALNTPFSDETVLGLNTQIQNWDLGLKWVNRKYQDEISKTKVTPLDGSKFFYEYNNDGSGKADIYTLTLKNRQPIALGDSQHLFALGFDYSEVFRSYVDYTSAYDQATQDEWVSYDGQIIRWSDRPAPNFNQPWTARVNWDITFDTLPVRISNFFSYKNSYDDMVVVSNKNDKVEYKGELLDTYLASEIKPKFKWDMRTTYDWEISKDLRAIFGLTINNVTNRVNTYTIGSTSNDRPRVMTEIGRQFIADVTFKF</sequence>
<evidence type="ECO:0000256" key="4">
    <source>
        <dbReference type="ARBA" id="ARBA00022692"/>
    </source>
</evidence>
<organism evidence="10 11">
    <name type="scientific">Acinetobacter lwoffii</name>
    <dbReference type="NCBI Taxonomy" id="28090"/>
    <lineage>
        <taxon>Bacteria</taxon>
        <taxon>Pseudomonadati</taxon>
        <taxon>Pseudomonadota</taxon>
        <taxon>Gammaproteobacteria</taxon>
        <taxon>Moraxellales</taxon>
        <taxon>Moraxellaceae</taxon>
        <taxon>Acinetobacter</taxon>
    </lineage>
</organism>
<dbReference type="Pfam" id="PF07715">
    <property type="entry name" value="Plug"/>
    <property type="match status" value="1"/>
</dbReference>
<dbReference type="AlphaFoldDB" id="A0A6N1MWF9"/>
<evidence type="ECO:0000256" key="6">
    <source>
        <dbReference type="ARBA" id="ARBA00023237"/>
    </source>
</evidence>
<dbReference type="InterPro" id="IPR036942">
    <property type="entry name" value="Beta-barrel_TonB_sf"/>
</dbReference>
<dbReference type="SUPFAM" id="SSF56935">
    <property type="entry name" value="Porins"/>
    <property type="match status" value="1"/>
</dbReference>
<dbReference type="InterPro" id="IPR037066">
    <property type="entry name" value="Plug_dom_sf"/>
</dbReference>
<feature type="chain" id="PRO_5026982878" evidence="8">
    <location>
        <begin position="23"/>
        <end position="841"/>
    </location>
</feature>
<dbReference type="Proteomes" id="UP000509126">
    <property type="component" value="Chromosome"/>
</dbReference>
<keyword evidence="8" id="KW-0732">Signal</keyword>
<reference evidence="10 11" key="1">
    <citation type="submission" date="2019-11" db="EMBL/GenBank/DDBJ databases">
        <title>FDA dAtabase for Regulatory Grade micrObial Sequences (FDA-ARGOS): Supporting development and validation of Infectious Disease Dx tests.</title>
        <authorList>
            <person name="Patel R."/>
            <person name="Rucinski S."/>
            <person name="Tallon L."/>
            <person name="Sadzewicz L."/>
            <person name="Vavikolanu K."/>
            <person name="Mehta A."/>
            <person name="Aluvathingal J."/>
            <person name="Nadendla S."/>
            <person name="Nandy P."/>
            <person name="Geyer C."/>
            <person name="Yan Y."/>
            <person name="Sichtig H."/>
        </authorList>
    </citation>
    <scope>NUCLEOTIDE SEQUENCE [LARGE SCALE GENOMIC DNA]</scope>
    <source>
        <strain evidence="10 11">FDAARGOS_557</strain>
    </source>
</reference>
<comment type="subcellular location">
    <subcellularLocation>
        <location evidence="1 7">Cell outer membrane</location>
        <topology evidence="1 7">Multi-pass membrane protein</topology>
    </subcellularLocation>
</comment>
<proteinExistence type="inferred from homology"/>
<name>A0A6N1MWF9_ACILW</name>
<accession>A0A6N1MWF9</accession>
<dbReference type="Gene3D" id="2.40.170.20">
    <property type="entry name" value="TonB-dependent receptor, beta-barrel domain"/>
    <property type="match status" value="1"/>
</dbReference>
<comment type="similarity">
    <text evidence="7">Belongs to the TonB-dependent receptor family.</text>
</comment>